<reference evidence="2" key="1">
    <citation type="journal article" date="2018" name="Nature">
        <title>The evolutionary history of vertebrate RNA viruses.</title>
        <authorList>
            <person name="Shi M."/>
            <person name="Lin X.D."/>
            <person name="Chen X."/>
            <person name="Tian J.H."/>
            <person name="Chen L.J."/>
            <person name="Li K."/>
            <person name="Wang W."/>
            <person name="Eden J.S."/>
            <person name="Shen J.J."/>
            <person name="Liu L."/>
            <person name="Holmes E.C."/>
            <person name="Zhang Y.Z."/>
        </authorList>
    </citation>
    <scope>NUCLEOTIDE SEQUENCE</scope>
    <source>
        <strain evidence="2">LXMC178474</strain>
    </source>
</reference>
<evidence type="ECO:0000256" key="1">
    <source>
        <dbReference type="SAM" id="MobiDB-lite"/>
    </source>
</evidence>
<accession>A0A2P1GN29</accession>
<organism evidence="2">
    <name type="scientific">Beihai goldsaddle goatfish picobirnavirus</name>
    <dbReference type="NCBI Taxonomy" id="2116425"/>
    <lineage>
        <taxon>Viruses</taxon>
        <taxon>Riboviria</taxon>
        <taxon>Orthornavirae</taxon>
        <taxon>Pisuviricota</taxon>
        <taxon>Duplopiviricetes</taxon>
        <taxon>Durnavirales</taxon>
        <taxon>Picobirnaviridae</taxon>
    </lineage>
</organism>
<dbReference type="EMBL" id="MG600063">
    <property type="protein sequence ID" value="AVM87402.1"/>
    <property type="molecule type" value="Genomic_RNA"/>
</dbReference>
<feature type="compositionally biased region" description="Basic residues" evidence="1">
    <location>
        <begin position="33"/>
        <end position="42"/>
    </location>
</feature>
<sequence length="565" mass="64804">MVKVDPKVTPTPTPANQPGKPPAKTPAPEPERRRRRRNRKRKTTETSISSTTSSSTDTSSTSSSTSSEESSEPTPTTSPTEILNLTEYKFQIPLPQSSAFLDEHSDTVVQLLNVHKYYTHEMSIDGETHFILQGTNIEGFLNEYMLKLYGKMDFRYNLPTPKQVIQVINCSFEIYATILCLRKKLNCFRARDVHNSETLGEAFSSDLVLKPGRTYHPSSIFPNFDDWEETVNRDYSISKSRWAGDVLPNLNGCFLHPSTIKNIQSIFGKYIKFNDSSVVDTFLDINTSIFREARSSATITQKLSSLQSDLSSILREQPFIVEVLKNLGYTNVSSSEYDILSERDISNSTIEYVVDDGTFQNSYYNHPFYWNIQDSSNPDFMRLVRDLFATEYIGPNITSPDQLSFTFTKDITLEKFAIMALFRFLGLYSPGIILFRFNDTVPTISICQSMVNCWLSTDVDQFQNRTKDEVIENFSRITYAVTLTRDSVSLNGFHARVKWKEHGTQNNLDRAEYNIITVEGENNDLYFVEDMNTVIIKEEKFYMILVGNEFFFPNHIELFTKTLKE</sequence>
<feature type="region of interest" description="Disordered" evidence="1">
    <location>
        <begin position="1"/>
        <end position="83"/>
    </location>
</feature>
<evidence type="ECO:0000313" key="2">
    <source>
        <dbReference type="EMBL" id="AVM87402.1"/>
    </source>
</evidence>
<feature type="compositionally biased region" description="Pro residues" evidence="1">
    <location>
        <begin position="9"/>
        <end position="28"/>
    </location>
</feature>
<name>A0A2P1GN29_9VIRU</name>
<protein>
    <submittedName>
        <fullName evidence="2">Capsid protein</fullName>
    </submittedName>
</protein>
<proteinExistence type="predicted"/>
<feature type="compositionally biased region" description="Low complexity" evidence="1">
    <location>
        <begin position="45"/>
        <end position="81"/>
    </location>
</feature>